<accession>A0A8H7QMB9</accession>
<name>A0A8H7QMB9_9FUNG</name>
<dbReference type="Pfam" id="PF13843">
    <property type="entry name" value="DDE_Tnp_1_7"/>
    <property type="match status" value="1"/>
</dbReference>
<organism evidence="2 3">
    <name type="scientific">Mucor plumbeus</name>
    <dbReference type="NCBI Taxonomy" id="97098"/>
    <lineage>
        <taxon>Eukaryota</taxon>
        <taxon>Fungi</taxon>
        <taxon>Fungi incertae sedis</taxon>
        <taxon>Mucoromycota</taxon>
        <taxon>Mucoromycotina</taxon>
        <taxon>Mucoromycetes</taxon>
        <taxon>Mucorales</taxon>
        <taxon>Mucorineae</taxon>
        <taxon>Mucoraceae</taxon>
        <taxon>Mucor</taxon>
    </lineage>
</organism>
<dbReference type="EMBL" id="JAEPRC010000603">
    <property type="protein sequence ID" value="KAG2194176.1"/>
    <property type="molecule type" value="Genomic_DNA"/>
</dbReference>
<dbReference type="OrthoDB" id="6928044at2759"/>
<reference evidence="2" key="1">
    <citation type="submission" date="2020-12" db="EMBL/GenBank/DDBJ databases">
        <title>Metabolic potential, ecology and presence of endohyphal bacteria is reflected in genomic diversity of Mucoromycotina.</title>
        <authorList>
            <person name="Muszewska A."/>
            <person name="Okrasinska A."/>
            <person name="Steczkiewicz K."/>
            <person name="Drgas O."/>
            <person name="Orlowska M."/>
            <person name="Perlinska-Lenart U."/>
            <person name="Aleksandrzak-Piekarczyk T."/>
            <person name="Szatraj K."/>
            <person name="Zielenkiewicz U."/>
            <person name="Pilsyk S."/>
            <person name="Malc E."/>
            <person name="Mieczkowski P."/>
            <person name="Kruszewska J.S."/>
            <person name="Biernat P."/>
            <person name="Pawlowska J."/>
        </authorList>
    </citation>
    <scope>NUCLEOTIDE SEQUENCE</scope>
    <source>
        <strain evidence="2">CBS 226.32</strain>
    </source>
</reference>
<protein>
    <recommendedName>
        <fullName evidence="1">PiggyBac transposable element-derived protein domain-containing protein</fullName>
    </recommendedName>
</protein>
<evidence type="ECO:0000313" key="3">
    <source>
        <dbReference type="Proteomes" id="UP000650833"/>
    </source>
</evidence>
<comment type="caution">
    <text evidence="2">The sequence shown here is derived from an EMBL/GenBank/DDBJ whole genome shotgun (WGS) entry which is preliminary data.</text>
</comment>
<keyword evidence="3" id="KW-1185">Reference proteome</keyword>
<dbReference type="Proteomes" id="UP000650833">
    <property type="component" value="Unassembled WGS sequence"/>
</dbReference>
<evidence type="ECO:0000313" key="2">
    <source>
        <dbReference type="EMBL" id="KAG2194176.1"/>
    </source>
</evidence>
<evidence type="ECO:0000259" key="1">
    <source>
        <dbReference type="Pfam" id="PF13843"/>
    </source>
</evidence>
<sequence length="222" mass="25625">MSYKRFDDIMHIHVFEIYSFEKQQLDPLYQVRSTIEAFNDHMAKCLIPGKYLVIDQSMNQWLGTGMPNLKKKQEFKTLADHHTFCILQMDTVSDPKPKEYDDDPGMRKLTATIKRLCRYWPRGIPTTDIVEQVEEAHGSFYVMKKDSSSVKIFTCAYRDKKVKAFILSCGTTKLAGSGGNQVTIQRPAVVDEYETHKSSVDAANNIRDNLISYHDIISTERW</sequence>
<gene>
    <name evidence="2" type="ORF">INT46_002212</name>
</gene>
<feature type="domain" description="PiggyBac transposable element-derived protein" evidence="1">
    <location>
        <begin position="1"/>
        <end position="118"/>
    </location>
</feature>
<proteinExistence type="predicted"/>
<dbReference type="InterPro" id="IPR029526">
    <property type="entry name" value="PGBD"/>
</dbReference>
<dbReference type="AlphaFoldDB" id="A0A8H7QMB9"/>